<dbReference type="Pfam" id="PF20266">
    <property type="entry name" value="Mab-21_C"/>
    <property type="match status" value="1"/>
</dbReference>
<dbReference type="InterPro" id="IPR024810">
    <property type="entry name" value="MAB21L/cGLR"/>
</dbReference>
<accession>A0A6J8AWW1</accession>
<evidence type="ECO:0000259" key="1">
    <source>
        <dbReference type="Pfam" id="PF20266"/>
    </source>
</evidence>
<dbReference type="EMBL" id="CACVKT020001915">
    <property type="protein sequence ID" value="CAC5373591.1"/>
    <property type="molecule type" value="Genomic_DNA"/>
</dbReference>
<dbReference type="Proteomes" id="UP000507470">
    <property type="component" value="Unassembled WGS sequence"/>
</dbReference>
<dbReference type="AlphaFoldDB" id="A0A6J8AWW1"/>
<feature type="domain" description="Mab-21-like HhH/H2TH-like" evidence="1">
    <location>
        <begin position="239"/>
        <end position="324"/>
    </location>
</feature>
<gene>
    <name evidence="2" type="ORF">MCOR_11305</name>
</gene>
<dbReference type="PANTHER" id="PTHR10656">
    <property type="entry name" value="CELL FATE DETERMINING PROTEIN MAB21-RELATED"/>
    <property type="match status" value="1"/>
</dbReference>
<name>A0A6J8AWW1_MYTCO</name>
<sequence length="649" mass="74896">MEISNDVFGLTISQFERMYKACLERRITKEQWILNLRYPDKSSKEYLEYLENCTDYKKDHLLFIESDPKKKYLYRLLVNTIGTEIDIRMRQRLFIIHDMIVNACVSDTTKISSGSLAEGLNLPGSDRDIMYVNHRYDVIRSLNNIKYPIHRTTFVMETDIDHPGFTKLRLKAGGVNVHCQRHPGTCTSKWWIRNYGCLLVPIGPKTLPDNALLWRLSFSVAEKILIFSFNFTQLLCYGLLKLMLKRIVNTQNDVKDLLCSYFLKTALFWVSEEIDIDTFQLSKIYFCFCICLDKIISWLKTCYCPNYFIPAHNMFLGKINQRNNKLLLCVLESIKSGGIDGLINNLFAPVKGNHLLSSTDKESSFIMLDLLHYSTFCDLDSLSKLPRGNSSYIKGLGIADFLLKSETSTFIIDSCKYHIARISQKIAQKLPPPHTEGETNNIRKCYHKLLQYGIKTDAVSGWLLYASYLYVTRQFNATIKLTEYVLSRYSPDMILKGIVIRKNERIFNSYKSNVHSTMTLNEKMTIFTVDNIEYLLNSSLIPDELQLEVKNHTISIPPVFMSHCLRFLCYHHLGDIPNRQEALRVLHVAEDTGRFTSEASLAASLTILGVCNEISGYKDAAYQFYVKSLEVMKCKCSTAEIRKRKLFDI</sequence>
<evidence type="ECO:0000313" key="2">
    <source>
        <dbReference type="EMBL" id="CAC5373591.1"/>
    </source>
</evidence>
<protein>
    <recommendedName>
        <fullName evidence="1">Mab-21-like HhH/H2TH-like domain-containing protein</fullName>
    </recommendedName>
</protein>
<organism evidence="2 3">
    <name type="scientific">Mytilus coruscus</name>
    <name type="common">Sea mussel</name>
    <dbReference type="NCBI Taxonomy" id="42192"/>
    <lineage>
        <taxon>Eukaryota</taxon>
        <taxon>Metazoa</taxon>
        <taxon>Spiralia</taxon>
        <taxon>Lophotrochozoa</taxon>
        <taxon>Mollusca</taxon>
        <taxon>Bivalvia</taxon>
        <taxon>Autobranchia</taxon>
        <taxon>Pteriomorphia</taxon>
        <taxon>Mytilida</taxon>
        <taxon>Mytiloidea</taxon>
        <taxon>Mytilidae</taxon>
        <taxon>Mytilinae</taxon>
        <taxon>Mytilus</taxon>
    </lineage>
</organism>
<proteinExistence type="predicted"/>
<dbReference type="Gene3D" id="1.10.1410.40">
    <property type="match status" value="1"/>
</dbReference>
<dbReference type="InterPro" id="IPR046906">
    <property type="entry name" value="Mab-21_HhH/H2TH-like"/>
</dbReference>
<evidence type="ECO:0000313" key="3">
    <source>
        <dbReference type="Proteomes" id="UP000507470"/>
    </source>
</evidence>
<dbReference type="OrthoDB" id="10351713at2759"/>
<reference evidence="2 3" key="1">
    <citation type="submission" date="2020-06" db="EMBL/GenBank/DDBJ databases">
        <authorList>
            <person name="Li R."/>
            <person name="Bekaert M."/>
        </authorList>
    </citation>
    <scope>NUCLEOTIDE SEQUENCE [LARGE SCALE GENOMIC DNA]</scope>
    <source>
        <strain evidence="3">wild</strain>
    </source>
</reference>
<dbReference type="SMART" id="SM01265">
    <property type="entry name" value="Mab-21"/>
    <property type="match status" value="1"/>
</dbReference>
<keyword evidence="3" id="KW-1185">Reference proteome</keyword>
<dbReference type="PANTHER" id="PTHR10656:SF69">
    <property type="entry name" value="MAB-21-LIKE HHH_H2TH-LIKE DOMAIN-CONTAINING PROTEIN"/>
    <property type="match status" value="1"/>
</dbReference>